<evidence type="ECO:0000256" key="1">
    <source>
        <dbReference type="SAM" id="MobiDB-lite"/>
    </source>
</evidence>
<proteinExistence type="predicted"/>
<organism evidence="2 3">
    <name type="scientific">Aldrovandia affinis</name>
    <dbReference type="NCBI Taxonomy" id="143900"/>
    <lineage>
        <taxon>Eukaryota</taxon>
        <taxon>Metazoa</taxon>
        <taxon>Chordata</taxon>
        <taxon>Craniata</taxon>
        <taxon>Vertebrata</taxon>
        <taxon>Euteleostomi</taxon>
        <taxon>Actinopterygii</taxon>
        <taxon>Neopterygii</taxon>
        <taxon>Teleostei</taxon>
        <taxon>Notacanthiformes</taxon>
        <taxon>Halosauridae</taxon>
        <taxon>Aldrovandia</taxon>
    </lineage>
</organism>
<comment type="caution">
    <text evidence="2">The sequence shown here is derived from an EMBL/GenBank/DDBJ whole genome shotgun (WGS) entry which is preliminary data.</text>
</comment>
<sequence>MVLLSSSEAVFTASRNLGSSEFSTSRLATSRMRLARRAMLVAPATSIWGWTLAMATRHLSRSFLMASSDASNRDLVSMASSTKPDDRKYNSSAASGSPATFQLQNIVH</sequence>
<dbReference type="EMBL" id="JAINUG010000042">
    <property type="protein sequence ID" value="KAJ8406733.1"/>
    <property type="molecule type" value="Genomic_DNA"/>
</dbReference>
<reference evidence="2" key="1">
    <citation type="journal article" date="2023" name="Science">
        <title>Genome structures resolve the early diversification of teleost fishes.</title>
        <authorList>
            <person name="Parey E."/>
            <person name="Louis A."/>
            <person name="Montfort J."/>
            <person name="Bouchez O."/>
            <person name="Roques C."/>
            <person name="Iampietro C."/>
            <person name="Lluch J."/>
            <person name="Castinel A."/>
            <person name="Donnadieu C."/>
            <person name="Desvignes T."/>
            <person name="Floi Bucao C."/>
            <person name="Jouanno E."/>
            <person name="Wen M."/>
            <person name="Mejri S."/>
            <person name="Dirks R."/>
            <person name="Jansen H."/>
            <person name="Henkel C."/>
            <person name="Chen W.J."/>
            <person name="Zahm M."/>
            <person name="Cabau C."/>
            <person name="Klopp C."/>
            <person name="Thompson A.W."/>
            <person name="Robinson-Rechavi M."/>
            <person name="Braasch I."/>
            <person name="Lecointre G."/>
            <person name="Bobe J."/>
            <person name="Postlethwait J.H."/>
            <person name="Berthelot C."/>
            <person name="Roest Crollius H."/>
            <person name="Guiguen Y."/>
        </authorList>
    </citation>
    <scope>NUCLEOTIDE SEQUENCE</scope>
    <source>
        <strain evidence="2">NC1722</strain>
    </source>
</reference>
<evidence type="ECO:0000313" key="3">
    <source>
        <dbReference type="Proteomes" id="UP001221898"/>
    </source>
</evidence>
<name>A0AAD7SQE6_9TELE</name>
<dbReference type="Proteomes" id="UP001221898">
    <property type="component" value="Unassembled WGS sequence"/>
</dbReference>
<accession>A0AAD7SQE6</accession>
<feature type="compositionally biased region" description="Polar residues" evidence="1">
    <location>
        <begin position="90"/>
        <end position="108"/>
    </location>
</feature>
<evidence type="ECO:0000313" key="2">
    <source>
        <dbReference type="EMBL" id="KAJ8406733.1"/>
    </source>
</evidence>
<gene>
    <name evidence="2" type="ORF">AAFF_G00296490</name>
</gene>
<dbReference type="AlphaFoldDB" id="A0AAD7SQE6"/>
<feature type="region of interest" description="Disordered" evidence="1">
    <location>
        <begin position="76"/>
        <end position="108"/>
    </location>
</feature>
<protein>
    <submittedName>
        <fullName evidence="2">Uncharacterized protein</fullName>
    </submittedName>
</protein>
<keyword evidence="3" id="KW-1185">Reference proteome</keyword>